<accession>A0A9K3DKC9</accession>
<dbReference type="Proteomes" id="UP000215914">
    <property type="component" value="Unassembled WGS sequence"/>
</dbReference>
<comment type="caution">
    <text evidence="1">The sequence shown here is derived from an EMBL/GenBank/DDBJ whole genome shotgun (WGS) entry which is preliminary data.</text>
</comment>
<reference evidence="1" key="1">
    <citation type="journal article" date="2017" name="Nature">
        <title>The sunflower genome provides insights into oil metabolism, flowering and Asterid evolution.</title>
        <authorList>
            <person name="Badouin H."/>
            <person name="Gouzy J."/>
            <person name="Grassa C.J."/>
            <person name="Murat F."/>
            <person name="Staton S.E."/>
            <person name="Cottret L."/>
            <person name="Lelandais-Briere C."/>
            <person name="Owens G.L."/>
            <person name="Carrere S."/>
            <person name="Mayjonade B."/>
            <person name="Legrand L."/>
            <person name="Gill N."/>
            <person name="Kane N.C."/>
            <person name="Bowers J.E."/>
            <person name="Hubner S."/>
            <person name="Bellec A."/>
            <person name="Berard A."/>
            <person name="Berges H."/>
            <person name="Blanchet N."/>
            <person name="Boniface M.C."/>
            <person name="Brunel D."/>
            <person name="Catrice O."/>
            <person name="Chaidir N."/>
            <person name="Claudel C."/>
            <person name="Donnadieu C."/>
            <person name="Faraut T."/>
            <person name="Fievet G."/>
            <person name="Helmstetter N."/>
            <person name="King M."/>
            <person name="Knapp S.J."/>
            <person name="Lai Z."/>
            <person name="Le Paslier M.C."/>
            <person name="Lippi Y."/>
            <person name="Lorenzon L."/>
            <person name="Mandel J.R."/>
            <person name="Marage G."/>
            <person name="Marchand G."/>
            <person name="Marquand E."/>
            <person name="Bret-Mestries E."/>
            <person name="Morien E."/>
            <person name="Nambeesan S."/>
            <person name="Nguyen T."/>
            <person name="Pegot-Espagnet P."/>
            <person name="Pouilly N."/>
            <person name="Raftis F."/>
            <person name="Sallet E."/>
            <person name="Schiex T."/>
            <person name="Thomas J."/>
            <person name="Vandecasteele C."/>
            <person name="Vares D."/>
            <person name="Vear F."/>
            <person name="Vautrin S."/>
            <person name="Crespi M."/>
            <person name="Mangin B."/>
            <person name="Burke J.M."/>
            <person name="Salse J."/>
            <person name="Munos S."/>
            <person name="Vincourt P."/>
            <person name="Rieseberg L.H."/>
            <person name="Langlade N.B."/>
        </authorList>
    </citation>
    <scope>NUCLEOTIDE SEQUENCE</scope>
    <source>
        <tissue evidence="1">Leaves</tissue>
    </source>
</reference>
<organism evidence="1 2">
    <name type="scientific">Helianthus annuus</name>
    <name type="common">Common sunflower</name>
    <dbReference type="NCBI Taxonomy" id="4232"/>
    <lineage>
        <taxon>Eukaryota</taxon>
        <taxon>Viridiplantae</taxon>
        <taxon>Streptophyta</taxon>
        <taxon>Embryophyta</taxon>
        <taxon>Tracheophyta</taxon>
        <taxon>Spermatophyta</taxon>
        <taxon>Magnoliopsida</taxon>
        <taxon>eudicotyledons</taxon>
        <taxon>Gunneridae</taxon>
        <taxon>Pentapetalae</taxon>
        <taxon>asterids</taxon>
        <taxon>campanulids</taxon>
        <taxon>Asterales</taxon>
        <taxon>Asteraceae</taxon>
        <taxon>Asteroideae</taxon>
        <taxon>Heliantheae alliance</taxon>
        <taxon>Heliantheae</taxon>
        <taxon>Helianthus</taxon>
    </lineage>
</organism>
<protein>
    <submittedName>
        <fullName evidence="1">Uncharacterized protein</fullName>
    </submittedName>
</protein>
<reference evidence="1" key="2">
    <citation type="submission" date="2020-06" db="EMBL/GenBank/DDBJ databases">
        <title>Helianthus annuus Genome sequencing and assembly Release 2.</title>
        <authorList>
            <person name="Gouzy J."/>
            <person name="Langlade N."/>
            <person name="Munos S."/>
        </authorList>
    </citation>
    <scope>NUCLEOTIDE SEQUENCE</scope>
    <source>
        <tissue evidence="1">Leaves</tissue>
    </source>
</reference>
<dbReference type="Gramene" id="mRNA:HanXRQr2_Chr17g0820731">
    <property type="protein sequence ID" value="mRNA:HanXRQr2_Chr17g0820731"/>
    <property type="gene ID" value="HanXRQr2_Chr17g0820731"/>
</dbReference>
<sequence>MRFTRICRANLEWRLIQRHFKGSCYYDVFLSFKREDTRIIYILSFTQNIFTHTRMTKRHFVGFSKSIEDSNLFTFESFELVKIMECSRQDDRKKVVKNGHEAKFIQKILLNGLYSSFVTFF</sequence>
<evidence type="ECO:0000313" key="1">
    <source>
        <dbReference type="EMBL" id="KAF5756931.1"/>
    </source>
</evidence>
<name>A0A9K3DKC9_HELAN</name>
<keyword evidence="2" id="KW-1185">Reference proteome</keyword>
<dbReference type="AlphaFoldDB" id="A0A9K3DKC9"/>
<evidence type="ECO:0000313" key="2">
    <source>
        <dbReference type="Proteomes" id="UP000215914"/>
    </source>
</evidence>
<proteinExistence type="predicted"/>
<gene>
    <name evidence="1" type="ORF">HanXRQr2_Chr17g0820731</name>
</gene>
<dbReference type="EMBL" id="MNCJ02000332">
    <property type="protein sequence ID" value="KAF5756931.1"/>
    <property type="molecule type" value="Genomic_DNA"/>
</dbReference>